<evidence type="ECO:0000313" key="2">
    <source>
        <dbReference type="Proteomes" id="UP000214596"/>
    </source>
</evidence>
<protein>
    <submittedName>
        <fullName evidence="1">Serine protein kinase</fullName>
    </submittedName>
</protein>
<dbReference type="PANTHER" id="PTHR30267">
    <property type="entry name" value="PROTEIN KINASE PRKA"/>
    <property type="match status" value="1"/>
</dbReference>
<dbReference type="EMBL" id="NIXT01002128">
    <property type="protein sequence ID" value="OXE30527.1"/>
    <property type="molecule type" value="Genomic_DNA"/>
</dbReference>
<name>A0A227J7S7_VIBPH</name>
<comment type="caution">
    <text evidence="1">The sequence shown here is derived from an EMBL/GenBank/DDBJ whole genome shotgun (WGS) entry which is preliminary data.</text>
</comment>
<dbReference type="AlphaFoldDB" id="A0A227J7S7"/>
<gene>
    <name evidence="1" type="ORF">CA163_22885</name>
</gene>
<feature type="non-terminal residue" evidence="1">
    <location>
        <position position="1"/>
    </location>
</feature>
<accession>A0A227J7S7</accession>
<proteinExistence type="predicted"/>
<dbReference type="GO" id="GO:0004672">
    <property type="term" value="F:protein kinase activity"/>
    <property type="evidence" value="ECO:0007669"/>
    <property type="project" value="TreeGrafter"/>
</dbReference>
<reference evidence="1 2" key="1">
    <citation type="journal article" date="2017" name="Appl. Environ. Microbiol.">
        <title>Parallel evolution of two clades of a major Atlantic endemic Vibrio parahaemolyticus pathogen lineage by independent acquisition of related pathogenicity islands.</title>
        <authorList>
            <person name="Xu F."/>
            <person name="Gonzalez-Escalona N."/>
            <person name="Drees K.P."/>
            <person name="Sebra R.P."/>
            <person name="Cooper V.S."/>
            <person name="Jones S.H."/>
            <person name="Whistler C.A."/>
        </authorList>
    </citation>
    <scope>NUCLEOTIDE SEQUENCE [LARGE SCALE GENOMIC DNA]</scope>
    <source>
        <strain evidence="1 2">MAVP-3</strain>
    </source>
</reference>
<sequence length="52" mass="6205">EELLPVISFNAKTSSEDQKKHDDFVARMMEKGYTEKQVRLLSEWYLRVRKSS</sequence>
<evidence type="ECO:0000313" key="1">
    <source>
        <dbReference type="EMBL" id="OXE30527.1"/>
    </source>
</evidence>
<dbReference type="Proteomes" id="UP000214596">
    <property type="component" value="Unassembled WGS sequence"/>
</dbReference>
<dbReference type="PANTHER" id="PTHR30267:SF2">
    <property type="entry name" value="PROTEIN PRKA"/>
    <property type="match status" value="1"/>
</dbReference>
<organism evidence="1 2">
    <name type="scientific">Vibrio parahaemolyticus</name>
    <dbReference type="NCBI Taxonomy" id="670"/>
    <lineage>
        <taxon>Bacteria</taxon>
        <taxon>Pseudomonadati</taxon>
        <taxon>Pseudomonadota</taxon>
        <taxon>Gammaproteobacteria</taxon>
        <taxon>Vibrionales</taxon>
        <taxon>Vibrionaceae</taxon>
        <taxon>Vibrio</taxon>
    </lineage>
</organism>
<keyword evidence="1" id="KW-0808">Transferase</keyword>
<keyword evidence="1" id="KW-0418">Kinase</keyword>